<reference evidence="11" key="2">
    <citation type="submission" date="2020-09" db="EMBL/GenBank/DDBJ databases">
        <authorList>
            <person name="Sun Q."/>
            <person name="Zhou Y."/>
        </authorList>
    </citation>
    <scope>NUCLEOTIDE SEQUENCE</scope>
    <source>
        <strain evidence="11">CGMCC 1.7081</strain>
    </source>
</reference>
<dbReference type="SUPFAM" id="SSF54534">
    <property type="entry name" value="FKBP-like"/>
    <property type="match status" value="1"/>
</dbReference>
<dbReference type="Proteomes" id="UP000611500">
    <property type="component" value="Unassembled WGS sequence"/>
</dbReference>
<keyword evidence="5" id="KW-0143">Chaperone</keyword>
<keyword evidence="12" id="KW-1185">Reference proteome</keyword>
<evidence type="ECO:0000256" key="8">
    <source>
        <dbReference type="ARBA" id="ARBA00031484"/>
    </source>
</evidence>
<keyword evidence="3" id="KW-0574">Periplasm</keyword>
<evidence type="ECO:0000256" key="4">
    <source>
        <dbReference type="ARBA" id="ARBA00023110"/>
    </source>
</evidence>
<dbReference type="Pfam" id="PF00639">
    <property type="entry name" value="Rotamase"/>
    <property type="match status" value="1"/>
</dbReference>
<dbReference type="EMBL" id="BNAP01000001">
    <property type="protein sequence ID" value="GHG80246.1"/>
    <property type="molecule type" value="Genomic_DNA"/>
</dbReference>
<feature type="domain" description="PpiC" evidence="10">
    <location>
        <begin position="180"/>
        <end position="276"/>
    </location>
</feature>
<dbReference type="InterPro" id="IPR046357">
    <property type="entry name" value="PPIase_dom_sf"/>
</dbReference>
<accession>A0A8J3MAL9</accession>
<dbReference type="PANTHER" id="PTHR47637">
    <property type="entry name" value="CHAPERONE SURA"/>
    <property type="match status" value="1"/>
</dbReference>
<evidence type="ECO:0000256" key="1">
    <source>
        <dbReference type="ARBA" id="ARBA00018370"/>
    </source>
</evidence>
<dbReference type="InterPro" id="IPR000297">
    <property type="entry name" value="PPIase_PpiC"/>
</dbReference>
<evidence type="ECO:0000256" key="3">
    <source>
        <dbReference type="ARBA" id="ARBA00022764"/>
    </source>
</evidence>
<dbReference type="AlphaFoldDB" id="A0A8J3MAL9"/>
<protein>
    <recommendedName>
        <fullName evidence="1">Parvulin-like PPIase</fullName>
    </recommendedName>
    <alternativeName>
        <fullName evidence="7">Peptidyl-prolyl cis-trans isomerase plp</fullName>
    </alternativeName>
    <alternativeName>
        <fullName evidence="8">Rotamase plp</fullName>
    </alternativeName>
</protein>
<gene>
    <name evidence="11" type="ORF">GCM10010961_03230</name>
</gene>
<dbReference type="PROSITE" id="PS01096">
    <property type="entry name" value="PPIC_PPIASE_1"/>
    <property type="match status" value="1"/>
</dbReference>
<evidence type="ECO:0000259" key="10">
    <source>
        <dbReference type="PROSITE" id="PS50198"/>
    </source>
</evidence>
<dbReference type="Pfam" id="PF09312">
    <property type="entry name" value="SurA_N"/>
    <property type="match status" value="1"/>
</dbReference>
<evidence type="ECO:0000256" key="9">
    <source>
        <dbReference type="PROSITE-ProRule" id="PRU00278"/>
    </source>
</evidence>
<keyword evidence="2" id="KW-0732">Signal</keyword>
<proteinExistence type="predicted"/>
<sequence length="422" mass="45849">MRKILTPLQHSLTRRAGSLCLAALIGLVPVAATVLPRPVAAQGLFSPAITVNGDVITRYELDQRERMMQLLNAPGNPAQLAREALIEDRLKEQAAKTMDITVAPEEVQRGLDEMAQRANMTSEQFTEAMKQGGVSQETLRDFVSSTLIWRNYIGARFGAQARPTPSEIDRAISQAGQGGGLQVLLSEIIIPVTPQTLDQVDELARQISQLKTPEAFSSAAAQYSASESRANGGRLSWLPLTRLPPALQPMIMGLKTGDVSDPVMLPNAVALFQMRGLRESGVAEPRYAKIDYAAYYIPGGRSPEALATATRIEQTADTCDDLYGIAKGQPPEILEREELAPGKLSRDIALELSKLDPGEFSTALTRNNGQTLVLLMLCGRTAESVADVSKEQIGQSLMEQRLQNYAQSQLSQLKADALIVEQ</sequence>
<keyword evidence="6 9" id="KW-0413">Isomerase</keyword>
<dbReference type="SUPFAM" id="SSF109998">
    <property type="entry name" value="Triger factor/SurA peptide-binding domain-like"/>
    <property type="match status" value="1"/>
</dbReference>
<evidence type="ECO:0000256" key="6">
    <source>
        <dbReference type="ARBA" id="ARBA00023235"/>
    </source>
</evidence>
<dbReference type="GO" id="GO:0003755">
    <property type="term" value="F:peptidyl-prolyl cis-trans isomerase activity"/>
    <property type="evidence" value="ECO:0007669"/>
    <property type="project" value="UniProtKB-KW"/>
</dbReference>
<dbReference type="InterPro" id="IPR027304">
    <property type="entry name" value="Trigger_fact/SurA_dom_sf"/>
</dbReference>
<dbReference type="InterPro" id="IPR050280">
    <property type="entry name" value="OMP_Chaperone_SurA"/>
</dbReference>
<dbReference type="PROSITE" id="PS50198">
    <property type="entry name" value="PPIC_PPIASE_2"/>
    <property type="match status" value="1"/>
</dbReference>
<organism evidence="11 12">
    <name type="scientific">Pseudodonghicola xiamenensis</name>
    <dbReference type="NCBI Taxonomy" id="337702"/>
    <lineage>
        <taxon>Bacteria</taxon>
        <taxon>Pseudomonadati</taxon>
        <taxon>Pseudomonadota</taxon>
        <taxon>Alphaproteobacteria</taxon>
        <taxon>Rhodobacterales</taxon>
        <taxon>Paracoccaceae</taxon>
        <taxon>Pseudodonghicola</taxon>
    </lineage>
</organism>
<evidence type="ECO:0000256" key="5">
    <source>
        <dbReference type="ARBA" id="ARBA00023186"/>
    </source>
</evidence>
<dbReference type="InterPro" id="IPR015391">
    <property type="entry name" value="SurA_N"/>
</dbReference>
<dbReference type="RefSeq" id="WP_028092080.1">
    <property type="nucleotide sequence ID" value="NZ_BNAP01000001.1"/>
</dbReference>
<evidence type="ECO:0000256" key="7">
    <source>
        <dbReference type="ARBA" id="ARBA00030642"/>
    </source>
</evidence>
<comment type="caution">
    <text evidence="11">The sequence shown here is derived from an EMBL/GenBank/DDBJ whole genome shotgun (WGS) entry which is preliminary data.</text>
</comment>
<dbReference type="PANTHER" id="PTHR47637:SF1">
    <property type="entry name" value="CHAPERONE SURA"/>
    <property type="match status" value="1"/>
</dbReference>
<name>A0A8J3MAL9_9RHOB</name>
<reference evidence="11" key="1">
    <citation type="journal article" date="2014" name="Int. J. Syst. Evol. Microbiol.">
        <title>Complete genome sequence of Corynebacterium casei LMG S-19264T (=DSM 44701T), isolated from a smear-ripened cheese.</title>
        <authorList>
            <consortium name="US DOE Joint Genome Institute (JGI-PGF)"/>
            <person name="Walter F."/>
            <person name="Albersmeier A."/>
            <person name="Kalinowski J."/>
            <person name="Ruckert C."/>
        </authorList>
    </citation>
    <scope>NUCLEOTIDE SEQUENCE</scope>
    <source>
        <strain evidence="11">CGMCC 1.7081</strain>
    </source>
</reference>
<keyword evidence="4 9" id="KW-0697">Rotamase</keyword>
<evidence type="ECO:0000256" key="2">
    <source>
        <dbReference type="ARBA" id="ARBA00022729"/>
    </source>
</evidence>
<evidence type="ECO:0000313" key="12">
    <source>
        <dbReference type="Proteomes" id="UP000611500"/>
    </source>
</evidence>
<dbReference type="Gene3D" id="3.10.50.40">
    <property type="match status" value="1"/>
</dbReference>
<evidence type="ECO:0000313" key="11">
    <source>
        <dbReference type="EMBL" id="GHG80246.1"/>
    </source>
</evidence>
<dbReference type="Gene3D" id="1.10.4030.10">
    <property type="entry name" value="Porin chaperone SurA, peptide-binding domain"/>
    <property type="match status" value="1"/>
</dbReference>
<dbReference type="InterPro" id="IPR023058">
    <property type="entry name" value="PPIase_PpiC_CS"/>
</dbReference>